<evidence type="ECO:0000259" key="4">
    <source>
        <dbReference type="Pfam" id="PF19583"/>
    </source>
</evidence>
<accession>A0A7R7IDV6</accession>
<dbReference type="InterPro" id="IPR051285">
    <property type="entry name" value="NADH_oxidoreductase_modular"/>
</dbReference>
<dbReference type="KEGG" id="ahb:bsdtb5_32520"/>
<dbReference type="Pfam" id="PF19583">
    <property type="entry name" value="ODP"/>
    <property type="match status" value="1"/>
</dbReference>
<dbReference type="EMBL" id="AP024169">
    <property type="protein sequence ID" value="BCN31957.1"/>
    <property type="molecule type" value="Genomic_DNA"/>
</dbReference>
<keyword evidence="1" id="KW-0813">Transport</keyword>
<sequence length="212" mass="23844">MTKIYTDLYQFTQVIEPIKLSIHQYLLVGKEPILIQTGAMPQTEVTLPQIKEILGEMQLKYILVSHFESDECGGLSVVLKEYPNAITVCSEVTARQLMGFGITNQVEIKKPTDTLSGNDFEFGIIGYPSEMHLWEGLLFIEMKRGIFFSSDLMFAMGENHGKIIEKTWDEAIGFSGVENIPMGDMLDKMMRDLRALSPRFVACGHGPCVKVL</sequence>
<evidence type="ECO:0000256" key="2">
    <source>
        <dbReference type="ARBA" id="ARBA00022982"/>
    </source>
</evidence>
<dbReference type="Gene3D" id="3.60.15.10">
    <property type="entry name" value="Ribonuclease Z/Hydroxyacylglutathione hydrolase-like"/>
    <property type="match status" value="1"/>
</dbReference>
<gene>
    <name evidence="5" type="ORF">bsdtb5_32520</name>
</gene>
<evidence type="ECO:0000256" key="3">
    <source>
        <dbReference type="ARBA" id="ARBA00023004"/>
    </source>
</evidence>
<dbReference type="InterPro" id="IPR036866">
    <property type="entry name" value="RibonucZ/Hydroxyglut_hydro"/>
</dbReference>
<organism evidence="5 6">
    <name type="scientific">Anaeromicropila herbilytica</name>
    <dbReference type="NCBI Taxonomy" id="2785025"/>
    <lineage>
        <taxon>Bacteria</taxon>
        <taxon>Bacillati</taxon>
        <taxon>Bacillota</taxon>
        <taxon>Clostridia</taxon>
        <taxon>Lachnospirales</taxon>
        <taxon>Lachnospiraceae</taxon>
        <taxon>Anaeromicropila</taxon>
    </lineage>
</organism>
<dbReference type="PANTHER" id="PTHR32145">
    <property type="entry name" value="DIFLAVIN FLAVOPROTEIN A 2-RELATED"/>
    <property type="match status" value="1"/>
</dbReference>
<dbReference type="SUPFAM" id="SSF56281">
    <property type="entry name" value="Metallo-hydrolase/oxidoreductase"/>
    <property type="match status" value="1"/>
</dbReference>
<reference evidence="5 6" key="1">
    <citation type="submission" date="2020-11" db="EMBL/GenBank/DDBJ databases">
        <title>Draft genome sequencing of a Lachnospiraceae strain isolated from anoxic soil subjected to BSD treatment.</title>
        <authorList>
            <person name="Uek A."/>
            <person name="Tonouchi A."/>
        </authorList>
    </citation>
    <scope>NUCLEOTIDE SEQUENCE [LARGE SCALE GENOMIC DNA]</scope>
    <source>
        <strain evidence="5 6">TB5</strain>
    </source>
</reference>
<dbReference type="PANTHER" id="PTHR32145:SF11">
    <property type="entry name" value="DIFLAVIN FLAVOPROTEIN A 2-RELATED"/>
    <property type="match status" value="1"/>
</dbReference>
<keyword evidence="2" id="KW-0249">Electron transport</keyword>
<feature type="domain" description="ODP" evidence="4">
    <location>
        <begin position="21"/>
        <end position="206"/>
    </location>
</feature>
<dbReference type="InterPro" id="IPR045761">
    <property type="entry name" value="ODP_dom"/>
</dbReference>
<name>A0A7R7IDV6_9FIRM</name>
<dbReference type="Proteomes" id="UP000595897">
    <property type="component" value="Chromosome"/>
</dbReference>
<evidence type="ECO:0000313" key="6">
    <source>
        <dbReference type="Proteomes" id="UP000595897"/>
    </source>
</evidence>
<keyword evidence="6" id="KW-1185">Reference proteome</keyword>
<dbReference type="AlphaFoldDB" id="A0A7R7IDV6"/>
<evidence type="ECO:0000313" key="5">
    <source>
        <dbReference type="EMBL" id="BCN31957.1"/>
    </source>
</evidence>
<proteinExistence type="predicted"/>
<protein>
    <recommendedName>
        <fullName evidence="4">ODP domain-containing protein</fullName>
    </recommendedName>
</protein>
<dbReference type="RefSeq" id="WP_271713044.1">
    <property type="nucleotide sequence ID" value="NZ_AP024169.1"/>
</dbReference>
<evidence type="ECO:0000256" key="1">
    <source>
        <dbReference type="ARBA" id="ARBA00022448"/>
    </source>
</evidence>
<keyword evidence="3" id="KW-0408">Iron</keyword>